<dbReference type="OrthoDB" id="8240001at2"/>
<dbReference type="Proteomes" id="UP000057737">
    <property type="component" value="Unassembled WGS sequence"/>
</dbReference>
<sequence length="77" mass="8576">MICEKAIWYVSFALRNPDAGHQRAPRQTRTFTSEHDAKVFASSLLDQTEDVSAGTINPHQPRRVIAPAAIQSWVGDI</sequence>
<evidence type="ECO:0000313" key="1">
    <source>
        <dbReference type="EMBL" id="KWV50856.1"/>
    </source>
</evidence>
<organism evidence="1 2">
    <name type="scientific">Bradyrhizobium macuxiense</name>
    <dbReference type="NCBI Taxonomy" id="1755647"/>
    <lineage>
        <taxon>Bacteria</taxon>
        <taxon>Pseudomonadati</taxon>
        <taxon>Pseudomonadota</taxon>
        <taxon>Alphaproteobacteria</taxon>
        <taxon>Hyphomicrobiales</taxon>
        <taxon>Nitrobacteraceae</taxon>
        <taxon>Bradyrhizobium</taxon>
    </lineage>
</organism>
<reference evidence="1 2" key="1">
    <citation type="submission" date="2015-11" db="EMBL/GenBank/DDBJ databases">
        <title>Draft Genome Sequence of the Strain BR 10303 (Bradyrhizobium sp.) isolated from nodules of Centrolobium paraense.</title>
        <authorList>
            <person name="Zelli J.E."/>
            <person name="Simoes-Araujo J.L."/>
            <person name="Barauna A.C."/>
            <person name="Silva K."/>
        </authorList>
    </citation>
    <scope>NUCLEOTIDE SEQUENCE [LARGE SCALE GENOMIC DNA]</scope>
    <source>
        <strain evidence="1 2">BR 10303</strain>
    </source>
</reference>
<evidence type="ECO:0000313" key="2">
    <source>
        <dbReference type="Proteomes" id="UP000057737"/>
    </source>
</evidence>
<protein>
    <submittedName>
        <fullName evidence="1">Uncharacterized protein</fullName>
    </submittedName>
</protein>
<name>A0A125Q7E9_9BRAD</name>
<proteinExistence type="predicted"/>
<dbReference type="AlphaFoldDB" id="A0A125Q7E9"/>
<gene>
    <name evidence="1" type="ORF">AS156_13480</name>
</gene>
<keyword evidence="2" id="KW-1185">Reference proteome</keyword>
<comment type="caution">
    <text evidence="1">The sequence shown here is derived from an EMBL/GenBank/DDBJ whole genome shotgun (WGS) entry which is preliminary data.</text>
</comment>
<accession>A0A125Q7E9</accession>
<dbReference type="EMBL" id="LNCU01000092">
    <property type="protein sequence ID" value="KWV50856.1"/>
    <property type="molecule type" value="Genomic_DNA"/>
</dbReference>